<sequence length="615" mass="64798">MALAVLHASPGTALTGSEASRLADDLTAALHAAGAPQVDRVAAGADLPEHLRAAARRARDAGTSLLICADDLVTHHSLLRMLATDPAGRSTVLVATDPEGELREERGRAVPAEPGAGTVRHLGAMCLAPADLPLLEGVADRADLLPALLEAGLVPAAVRVRLLHAERAGTDEQLAAARRRLAAIDEDRARLRLAVKEQDDFFTTYAVSSWSPLVTRTAARLRLSPTAVTVLSVLFAGAAALAFWQASRVAMILGGLLLYLGFVLDCVDGQLARYTRRFDAFGGWLDTMADRAKEYAVYAGLAAGADRLGLPYAWPLAITAIALQTVRHMTDTWYGALHDEAAARPRPQAAGGVGARLSAASQAAQNSRGSLIYWAKRIVVFPIGERWALIALLAAVTNGRIALAAVVGLGVLAFLYTLSLRSLRALSMRVAVLDRVDTARHRDDGWVARSVLGRARMDFPLLVAAVLPAYAMVGVLCGEPLRTGILAGGIPAVLAAGMTARARHDRPLDWLVPAALRAAEYVFVVLAGLTGQVPWPLVFLLLFALALRHYDLTARMEKGAPGTRAGAAVLGWEGRTVLLAAATLAGFAAGGVALLAALVGGAFLTTAVRDWRASR</sequence>
<dbReference type="Pfam" id="PF19365">
    <property type="entry name" value="DUF5941"/>
    <property type="match status" value="1"/>
</dbReference>
<dbReference type="InterPro" id="IPR000462">
    <property type="entry name" value="CDP-OH_P_trans"/>
</dbReference>
<feature type="domain" description="DUF5941" evidence="4">
    <location>
        <begin position="443"/>
        <end position="614"/>
    </location>
</feature>
<keyword evidence="3" id="KW-0472">Membrane</keyword>
<dbReference type="Proteomes" id="UP000320239">
    <property type="component" value="Unassembled WGS sequence"/>
</dbReference>
<keyword evidence="3" id="KW-0812">Transmembrane</keyword>
<protein>
    <submittedName>
        <fullName evidence="5">CDP-alcohol phosphatidyltransferase-like enzyme</fullName>
    </submittedName>
</protein>
<keyword evidence="3" id="KW-1133">Transmembrane helix</keyword>
<feature type="transmembrane region" description="Helical" evidence="3">
    <location>
        <begin position="459"/>
        <end position="476"/>
    </location>
</feature>
<feature type="transmembrane region" description="Helical" evidence="3">
    <location>
        <begin position="378"/>
        <end position="395"/>
    </location>
</feature>
<dbReference type="GO" id="GO:0016780">
    <property type="term" value="F:phosphotransferase activity, for other substituted phosphate groups"/>
    <property type="evidence" value="ECO:0007669"/>
    <property type="project" value="InterPro"/>
</dbReference>
<feature type="transmembrane region" description="Helical" evidence="3">
    <location>
        <begin position="482"/>
        <end position="500"/>
    </location>
</feature>
<dbReference type="Gene3D" id="1.20.120.1760">
    <property type="match status" value="1"/>
</dbReference>
<feature type="transmembrane region" description="Helical" evidence="3">
    <location>
        <begin position="521"/>
        <end position="547"/>
    </location>
</feature>
<organism evidence="5 6">
    <name type="scientific">Actinoplanes teichomyceticus</name>
    <dbReference type="NCBI Taxonomy" id="1867"/>
    <lineage>
        <taxon>Bacteria</taxon>
        <taxon>Bacillati</taxon>
        <taxon>Actinomycetota</taxon>
        <taxon>Actinomycetes</taxon>
        <taxon>Micromonosporales</taxon>
        <taxon>Micromonosporaceae</taxon>
        <taxon>Actinoplanes</taxon>
    </lineage>
</organism>
<feature type="transmembrane region" description="Helical" evidence="3">
    <location>
        <begin position="577"/>
        <end position="605"/>
    </location>
</feature>
<dbReference type="Pfam" id="PF01066">
    <property type="entry name" value="CDP-OH_P_transf"/>
    <property type="match status" value="1"/>
</dbReference>
<feature type="transmembrane region" description="Helical" evidence="3">
    <location>
        <begin position="401"/>
        <end position="419"/>
    </location>
</feature>
<dbReference type="GO" id="GO:0016020">
    <property type="term" value="C:membrane"/>
    <property type="evidence" value="ECO:0007669"/>
    <property type="project" value="InterPro"/>
</dbReference>
<dbReference type="RefSeq" id="WP_122976040.1">
    <property type="nucleotide sequence ID" value="NZ_BOMX01000122.1"/>
</dbReference>
<dbReference type="AlphaFoldDB" id="A0A561WSF2"/>
<comment type="similarity">
    <text evidence="2">Belongs to the CDP-alcohol phosphatidyltransferase class-I family.</text>
</comment>
<gene>
    <name evidence="5" type="ORF">FHX34_1011803</name>
</gene>
<evidence type="ECO:0000256" key="1">
    <source>
        <dbReference type="ARBA" id="ARBA00022679"/>
    </source>
</evidence>
<dbReference type="PROSITE" id="PS00379">
    <property type="entry name" value="CDP_ALCOHOL_P_TRANSF"/>
    <property type="match status" value="1"/>
</dbReference>
<dbReference type="GO" id="GO:0008654">
    <property type="term" value="P:phospholipid biosynthetic process"/>
    <property type="evidence" value="ECO:0007669"/>
    <property type="project" value="InterPro"/>
</dbReference>
<evidence type="ECO:0000256" key="2">
    <source>
        <dbReference type="RuleBase" id="RU003750"/>
    </source>
</evidence>
<comment type="caution">
    <text evidence="5">The sequence shown here is derived from an EMBL/GenBank/DDBJ whole genome shotgun (WGS) entry which is preliminary data.</text>
</comment>
<keyword evidence="6" id="KW-1185">Reference proteome</keyword>
<dbReference type="EMBL" id="VIWY01000001">
    <property type="protein sequence ID" value="TWG26805.1"/>
    <property type="molecule type" value="Genomic_DNA"/>
</dbReference>
<keyword evidence="1 2" id="KW-0808">Transferase</keyword>
<evidence type="ECO:0000256" key="3">
    <source>
        <dbReference type="SAM" id="Phobius"/>
    </source>
</evidence>
<proteinExistence type="inferred from homology"/>
<dbReference type="InterPro" id="IPR048254">
    <property type="entry name" value="CDP_ALCOHOL_P_TRANSF_CS"/>
</dbReference>
<feature type="transmembrane region" description="Helical" evidence="3">
    <location>
        <begin position="223"/>
        <end position="243"/>
    </location>
</feature>
<dbReference type="OrthoDB" id="4850070at2"/>
<accession>A0A561WSF2</accession>
<evidence type="ECO:0000313" key="5">
    <source>
        <dbReference type="EMBL" id="TWG26805.1"/>
    </source>
</evidence>
<dbReference type="InterPro" id="IPR045985">
    <property type="entry name" value="DUF5941"/>
</dbReference>
<reference evidence="5 6" key="1">
    <citation type="submission" date="2019-06" db="EMBL/GenBank/DDBJ databases">
        <title>Sequencing the genomes of 1000 actinobacteria strains.</title>
        <authorList>
            <person name="Klenk H.-P."/>
        </authorList>
    </citation>
    <scope>NUCLEOTIDE SEQUENCE [LARGE SCALE GENOMIC DNA]</scope>
    <source>
        <strain evidence="5 6">DSM 43866</strain>
    </source>
</reference>
<feature type="transmembrane region" description="Helical" evidence="3">
    <location>
        <begin position="249"/>
        <end position="267"/>
    </location>
</feature>
<name>A0A561WSF2_ACTTI</name>
<evidence type="ECO:0000313" key="6">
    <source>
        <dbReference type="Proteomes" id="UP000320239"/>
    </source>
</evidence>
<evidence type="ECO:0000259" key="4">
    <source>
        <dbReference type="Pfam" id="PF19365"/>
    </source>
</evidence>
<dbReference type="InterPro" id="IPR043130">
    <property type="entry name" value="CDP-OH_PTrfase_TM_dom"/>
</dbReference>